<proteinExistence type="predicted"/>
<organism evidence="1">
    <name type="scientific">viral metagenome</name>
    <dbReference type="NCBI Taxonomy" id="1070528"/>
    <lineage>
        <taxon>unclassified sequences</taxon>
        <taxon>metagenomes</taxon>
        <taxon>organismal metagenomes</taxon>
    </lineage>
</organism>
<dbReference type="EMBL" id="MN740102">
    <property type="protein sequence ID" value="QHT87863.1"/>
    <property type="molecule type" value="Genomic_DNA"/>
</dbReference>
<protein>
    <submittedName>
        <fullName evidence="1">Uncharacterized protein</fullName>
    </submittedName>
</protein>
<reference evidence="1" key="1">
    <citation type="journal article" date="2020" name="Nature">
        <title>Giant virus diversity and host interactions through global metagenomics.</title>
        <authorList>
            <person name="Schulz F."/>
            <person name="Roux S."/>
            <person name="Paez-Espino D."/>
            <person name="Jungbluth S."/>
            <person name="Walsh D.A."/>
            <person name="Denef V.J."/>
            <person name="McMahon K.D."/>
            <person name="Konstantinidis K.T."/>
            <person name="Eloe-Fadrosh E.A."/>
            <person name="Kyrpides N.C."/>
            <person name="Woyke T."/>
        </authorList>
    </citation>
    <scope>NUCLEOTIDE SEQUENCE</scope>
    <source>
        <strain evidence="1">GVMAG-M-3300023184-191</strain>
    </source>
</reference>
<dbReference type="AlphaFoldDB" id="A0A6C0I6W1"/>
<name>A0A6C0I6W1_9ZZZZ</name>
<sequence>MTKSRTKKQLKQLIERTTSRGTSCKILEKINE</sequence>
<evidence type="ECO:0000313" key="1">
    <source>
        <dbReference type="EMBL" id="QHT87863.1"/>
    </source>
</evidence>
<accession>A0A6C0I6W1</accession>